<keyword evidence="1" id="KW-0812">Transmembrane</keyword>
<dbReference type="Proteomes" id="UP000185427">
    <property type="component" value="Chromosome"/>
</dbReference>
<feature type="transmembrane region" description="Helical" evidence="1">
    <location>
        <begin position="12"/>
        <end position="30"/>
    </location>
</feature>
<proteinExistence type="predicted"/>
<accession>A0A1L7GWA6</accession>
<keyword evidence="1" id="KW-1133">Transmembrane helix</keyword>
<keyword evidence="1" id="KW-0472">Membrane</keyword>
<organism evidence="2 3">
    <name type="scientific">Limosilactobacillus fermentum</name>
    <name type="common">Lactobacillus fermentum</name>
    <dbReference type="NCBI Taxonomy" id="1613"/>
    <lineage>
        <taxon>Bacteria</taxon>
        <taxon>Bacillati</taxon>
        <taxon>Bacillota</taxon>
        <taxon>Bacilli</taxon>
        <taxon>Lactobacillales</taxon>
        <taxon>Lactobacillaceae</taxon>
        <taxon>Limosilactobacillus</taxon>
    </lineage>
</organism>
<feature type="transmembrane region" description="Helical" evidence="1">
    <location>
        <begin position="102"/>
        <end position="120"/>
    </location>
</feature>
<feature type="transmembrane region" description="Helical" evidence="1">
    <location>
        <begin position="548"/>
        <end position="574"/>
    </location>
</feature>
<feature type="transmembrane region" description="Helical" evidence="1">
    <location>
        <begin position="305"/>
        <end position="323"/>
    </location>
</feature>
<feature type="transmembrane region" description="Helical" evidence="1">
    <location>
        <begin position="192"/>
        <end position="212"/>
    </location>
</feature>
<feature type="transmembrane region" description="Helical" evidence="1">
    <location>
        <begin position="154"/>
        <end position="172"/>
    </location>
</feature>
<reference evidence="2 3" key="1">
    <citation type="submission" date="2016-12" db="EMBL/GenBank/DDBJ databases">
        <title>Complete Genome Sequence of Lactobacillus fermentum Strain SNUV175, a Probiotic for Treatment of Bacterial Vaginosis.</title>
        <authorList>
            <person name="Lee S."/>
            <person name="You H.J."/>
            <person name="Kwon B."/>
            <person name="Ko G."/>
        </authorList>
    </citation>
    <scope>NUCLEOTIDE SEQUENCE [LARGE SCALE GENOMIC DNA]</scope>
    <source>
        <strain evidence="2 3">SNUV175</strain>
    </source>
</reference>
<feature type="transmembrane region" description="Helical" evidence="1">
    <location>
        <begin position="374"/>
        <end position="392"/>
    </location>
</feature>
<evidence type="ECO:0000313" key="2">
    <source>
        <dbReference type="EMBL" id="APU46355.1"/>
    </source>
</evidence>
<dbReference type="EMBL" id="CP019030">
    <property type="protein sequence ID" value="APU46355.1"/>
    <property type="molecule type" value="Genomic_DNA"/>
</dbReference>
<protein>
    <recommendedName>
        <fullName evidence="4">Membrane protein 6-pyruvoyl-tetrahydropterin synthase-related domain-containing protein</fullName>
    </recommendedName>
</protein>
<feature type="transmembrane region" description="Helical" evidence="1">
    <location>
        <begin position="224"/>
        <end position="244"/>
    </location>
</feature>
<gene>
    <name evidence="2" type="ORF">BUW47_07985</name>
</gene>
<sequence length="583" mass="65427">MFKLNSSRKKDVIALGICLLVTFAMTFPLWKSQQLLIANDWSFHASRVEEICENLKSGHFFTYIATHTFQKTGVANFIFYPTIFLYPWAFLRLILSPVAAFYSWYALVNLGTLVITYYCAKEVMGSWVKALLVALIYVLMPYHIFVGTGVFGEFLAMTFIPLVLLGGYNLFFTGEHPWKLLAVGLTLVGYCHFLSVILCCEVLAILFILSLLMKKWGDKKRWLALLKAVGLTTILMAGIIVAFLTNYMGQKIISTNDVFNYAMIQPLKNFIFDSFGVGYGQNLGIILIVAAFTGFATSSIKFFKIVWFLGVVISFMVTSDFPWQLLNNYIRELGVIQFTYRYLTYAGILLSLVAADAIGQLVENQEERSRSKGLVLLAVTFVAVLYPLSIWHNGDWTSNPAYSKIERNDFKGTVKGTEAIYRVDNQTYSQIFSHGVLYGEGDYYPSVARAGNNEAFFGDVVKNSLTRSIVDGVTYVDGKKVIAKQVSGANKITYLLTDAKDKTVDLPFLVYKNTYLNVSGKNVAFQVSKRGTVQFKANSNKVEVTVGYLPSISMIVSLLVTIIGWVALIVWWIFSMIHGQSMS</sequence>
<feature type="transmembrane region" description="Helical" evidence="1">
    <location>
        <begin position="279"/>
        <end position="298"/>
    </location>
</feature>
<feature type="transmembrane region" description="Helical" evidence="1">
    <location>
        <begin position="343"/>
        <end position="362"/>
    </location>
</feature>
<name>A0A1L7GWA6_LIMFE</name>
<dbReference type="RefSeq" id="WP_075667529.1">
    <property type="nucleotide sequence ID" value="NZ_CP019030.1"/>
</dbReference>
<dbReference type="AlphaFoldDB" id="A0A1L7GWA6"/>
<evidence type="ECO:0008006" key="4">
    <source>
        <dbReference type="Google" id="ProtNLM"/>
    </source>
</evidence>
<feature type="transmembrane region" description="Helical" evidence="1">
    <location>
        <begin position="126"/>
        <end position="147"/>
    </location>
</feature>
<evidence type="ECO:0000313" key="3">
    <source>
        <dbReference type="Proteomes" id="UP000185427"/>
    </source>
</evidence>
<feature type="transmembrane region" description="Helical" evidence="1">
    <location>
        <begin position="77"/>
        <end position="95"/>
    </location>
</feature>
<evidence type="ECO:0000256" key="1">
    <source>
        <dbReference type="SAM" id="Phobius"/>
    </source>
</evidence>
<dbReference type="OrthoDB" id="9784157at2"/>